<dbReference type="Proteomes" id="UP000002648">
    <property type="component" value="Unassembled WGS sequence"/>
</dbReference>
<keyword evidence="1" id="KW-0812">Transmembrane</keyword>
<keyword evidence="1" id="KW-1133">Transmembrane helix</keyword>
<keyword evidence="1" id="KW-0472">Membrane</keyword>
<keyword evidence="3" id="KW-1185">Reference proteome</keyword>
<evidence type="ECO:0000313" key="2">
    <source>
        <dbReference type="EMBL" id="EJF97865.1"/>
    </source>
</evidence>
<proteinExistence type="predicted"/>
<dbReference type="RefSeq" id="WP_004857609.1">
    <property type="nucleotide sequence ID" value="NZ_JH725050.1"/>
</dbReference>
<sequence>MAHFFEYGFIGYWLGMIGASLIVSIFNYMRVSYLIKRNPMFGAE</sequence>
<comment type="caution">
    <text evidence="2">The sequence shown here is derived from an EMBL/GenBank/DDBJ whole genome shotgun (WGS) entry which is preliminary data.</text>
</comment>
<organism evidence="2 3">
    <name type="scientific">Bartonella taylorii 8TBB</name>
    <dbReference type="NCBI Taxonomy" id="1094560"/>
    <lineage>
        <taxon>Bacteria</taxon>
        <taxon>Pseudomonadati</taxon>
        <taxon>Pseudomonadota</taxon>
        <taxon>Alphaproteobacteria</taxon>
        <taxon>Hyphomicrobiales</taxon>
        <taxon>Bartonellaceae</taxon>
        <taxon>Bartonella</taxon>
    </lineage>
</organism>
<reference evidence="2 3" key="1">
    <citation type="submission" date="2012-03" db="EMBL/GenBank/DDBJ databases">
        <title>The Genome Sequence of Bartonella taylorii 8TBB.</title>
        <authorList>
            <consortium name="The Broad Institute Genome Sequencing Platform"/>
            <consortium name="The Broad Institute Genome Sequencing Center for Infectious Disease"/>
            <person name="Feldgarden M."/>
            <person name="Kirby J."/>
            <person name="Kosoy M."/>
            <person name="Birtles R."/>
            <person name="Probert W.S."/>
            <person name="Chiaraviglio L."/>
            <person name="Young S.K."/>
            <person name="Zeng Q."/>
            <person name="Gargeya S."/>
            <person name="Fitzgerald M."/>
            <person name="Haas B."/>
            <person name="Abouelleil A."/>
            <person name="Alvarado L."/>
            <person name="Arachchi H.M."/>
            <person name="Berlin A."/>
            <person name="Chapman S.B."/>
            <person name="Gearin G."/>
            <person name="Goldberg J."/>
            <person name="Griggs A."/>
            <person name="Gujja S."/>
            <person name="Hansen M."/>
            <person name="Heiman D."/>
            <person name="Howarth C."/>
            <person name="Larimer J."/>
            <person name="Lui A."/>
            <person name="MacDonald P.J.P."/>
            <person name="McCowen C."/>
            <person name="Montmayeur A."/>
            <person name="Murphy C."/>
            <person name="Neiman D."/>
            <person name="Pearson M."/>
            <person name="Priest M."/>
            <person name="Roberts A."/>
            <person name="Saif S."/>
            <person name="Shea T."/>
            <person name="Sisk P."/>
            <person name="Stolte C."/>
            <person name="Sykes S."/>
            <person name="Wortman J."/>
            <person name="Nusbaum C."/>
            <person name="Birren B."/>
        </authorList>
    </citation>
    <scope>NUCLEOTIDE SEQUENCE [LARGE SCALE GENOMIC DNA]</scope>
    <source>
        <strain evidence="2 3">8TBB</strain>
    </source>
</reference>
<accession>A0A9P2S182</accession>
<protein>
    <submittedName>
        <fullName evidence="2">Uncharacterized protein</fullName>
    </submittedName>
</protein>
<dbReference type="AlphaFoldDB" id="A0A9P2S182"/>
<dbReference type="EMBL" id="AIMD01000002">
    <property type="protein sequence ID" value="EJF97865.1"/>
    <property type="molecule type" value="Genomic_DNA"/>
</dbReference>
<gene>
    <name evidence="2" type="ORF">ME9_00046</name>
</gene>
<evidence type="ECO:0000256" key="1">
    <source>
        <dbReference type="SAM" id="Phobius"/>
    </source>
</evidence>
<feature type="transmembrane region" description="Helical" evidence="1">
    <location>
        <begin position="12"/>
        <end position="31"/>
    </location>
</feature>
<name>A0A9P2S182_BARTA</name>
<evidence type="ECO:0000313" key="3">
    <source>
        <dbReference type="Proteomes" id="UP000002648"/>
    </source>
</evidence>